<reference evidence="2" key="1">
    <citation type="submission" date="2018-02" db="EMBL/GenBank/DDBJ databases">
        <title>Rhizophora mucronata_Transcriptome.</title>
        <authorList>
            <person name="Meera S.P."/>
            <person name="Sreeshan A."/>
            <person name="Augustine A."/>
        </authorList>
    </citation>
    <scope>NUCLEOTIDE SEQUENCE</scope>
    <source>
        <tissue evidence="2">Leaf</tissue>
    </source>
</reference>
<keyword evidence="1" id="KW-0472">Membrane</keyword>
<keyword evidence="1" id="KW-1133">Transmembrane helix</keyword>
<dbReference type="AlphaFoldDB" id="A0A2P2N434"/>
<evidence type="ECO:0000256" key="1">
    <source>
        <dbReference type="SAM" id="Phobius"/>
    </source>
</evidence>
<name>A0A2P2N434_RHIMU</name>
<sequence>MSLGYEQIITYPSDTGLSKTYASGSSLCAIICVYLILYQTCT</sequence>
<evidence type="ECO:0000313" key="2">
    <source>
        <dbReference type="EMBL" id="MBX37229.1"/>
    </source>
</evidence>
<protein>
    <submittedName>
        <fullName evidence="2">Uncharacterized protein</fullName>
    </submittedName>
</protein>
<feature type="transmembrane region" description="Helical" evidence="1">
    <location>
        <begin position="20"/>
        <end position="38"/>
    </location>
</feature>
<proteinExistence type="predicted"/>
<accession>A0A2P2N434</accession>
<keyword evidence="1" id="KW-0812">Transmembrane</keyword>
<organism evidence="2">
    <name type="scientific">Rhizophora mucronata</name>
    <name type="common">Asiatic mangrove</name>
    <dbReference type="NCBI Taxonomy" id="61149"/>
    <lineage>
        <taxon>Eukaryota</taxon>
        <taxon>Viridiplantae</taxon>
        <taxon>Streptophyta</taxon>
        <taxon>Embryophyta</taxon>
        <taxon>Tracheophyta</taxon>
        <taxon>Spermatophyta</taxon>
        <taxon>Magnoliopsida</taxon>
        <taxon>eudicotyledons</taxon>
        <taxon>Gunneridae</taxon>
        <taxon>Pentapetalae</taxon>
        <taxon>rosids</taxon>
        <taxon>fabids</taxon>
        <taxon>Malpighiales</taxon>
        <taxon>Rhizophoraceae</taxon>
        <taxon>Rhizophora</taxon>
    </lineage>
</organism>
<dbReference type="EMBL" id="GGEC01056745">
    <property type="protein sequence ID" value="MBX37229.1"/>
    <property type="molecule type" value="Transcribed_RNA"/>
</dbReference>